<dbReference type="SUPFAM" id="SSF47413">
    <property type="entry name" value="lambda repressor-like DNA-binding domains"/>
    <property type="match status" value="1"/>
</dbReference>
<dbReference type="InterPro" id="IPR049655">
    <property type="entry name" value="ClgR-like"/>
</dbReference>
<comment type="caution">
    <text evidence="2">The sequence shown here is derived from an EMBL/GenBank/DDBJ whole genome shotgun (WGS) entry which is preliminary data.</text>
</comment>
<organism evidence="2 3">
    <name type="scientific">[Mycobacterium] zoologicum</name>
    <dbReference type="NCBI Taxonomy" id="2872311"/>
    <lineage>
        <taxon>Bacteria</taxon>
        <taxon>Bacillati</taxon>
        <taxon>Actinomycetota</taxon>
        <taxon>Actinomycetes</taxon>
        <taxon>Mycobacteriales</taxon>
        <taxon>Mycobacteriaceae</taxon>
        <taxon>Mycolicibacter</taxon>
    </lineage>
</organism>
<evidence type="ECO:0000313" key="2">
    <source>
        <dbReference type="EMBL" id="MEB3051613.1"/>
    </source>
</evidence>
<evidence type="ECO:0000259" key="1">
    <source>
        <dbReference type="PROSITE" id="PS50943"/>
    </source>
</evidence>
<keyword evidence="3" id="KW-1185">Reference proteome</keyword>
<dbReference type="Pfam" id="PF01381">
    <property type="entry name" value="HTH_3"/>
    <property type="match status" value="1"/>
</dbReference>
<dbReference type="EMBL" id="JAYJJT010000024">
    <property type="protein sequence ID" value="MEB3051613.1"/>
    <property type="molecule type" value="Genomic_DNA"/>
</dbReference>
<dbReference type="Gene3D" id="1.10.260.40">
    <property type="entry name" value="lambda repressor-like DNA-binding domains"/>
    <property type="match status" value="1"/>
</dbReference>
<dbReference type="CDD" id="cd00093">
    <property type="entry name" value="HTH_XRE"/>
    <property type="match status" value="1"/>
</dbReference>
<dbReference type="PROSITE" id="PS50943">
    <property type="entry name" value="HTH_CROC1"/>
    <property type="match status" value="1"/>
</dbReference>
<sequence>MTALLRESVGEMLREARMTQGRTLREVSDSARVSLGYLSEVERGRKEASSELLNAICAALQVPLSEVLFDAGVRLARAERAEQDRQAQRVGSVTRIDAGTKVVIPPIRAMASA</sequence>
<evidence type="ECO:0000313" key="3">
    <source>
        <dbReference type="Proteomes" id="UP001299046"/>
    </source>
</evidence>
<protein>
    <submittedName>
        <fullName evidence="2">Transcriptional regulator ClgR</fullName>
    </submittedName>
</protein>
<dbReference type="InterPro" id="IPR001387">
    <property type="entry name" value="Cro/C1-type_HTH"/>
</dbReference>
<feature type="domain" description="HTH cro/C1-type" evidence="1">
    <location>
        <begin position="13"/>
        <end position="67"/>
    </location>
</feature>
<dbReference type="Proteomes" id="UP001299046">
    <property type="component" value="Unassembled WGS sequence"/>
</dbReference>
<dbReference type="NCBIfam" id="NF041677">
    <property type="entry name" value="trans_regClgR"/>
    <property type="match status" value="1"/>
</dbReference>
<dbReference type="InterPro" id="IPR010982">
    <property type="entry name" value="Lambda_DNA-bd_dom_sf"/>
</dbReference>
<dbReference type="RefSeq" id="WP_224861028.1">
    <property type="nucleotide sequence ID" value="NZ_JAYJJS010000023.1"/>
</dbReference>
<name>A0ABU5YNH4_9MYCO</name>
<accession>A0ABU5YNH4</accession>
<dbReference type="SMART" id="SM00530">
    <property type="entry name" value="HTH_XRE"/>
    <property type="match status" value="1"/>
</dbReference>
<reference evidence="2 3" key="1">
    <citation type="submission" date="2023-12" db="EMBL/GenBank/DDBJ databases">
        <title>Description of new species of Mycobacterium terrae complex isolated from sewage at the Sao Paulo Zoological Park Foundation in Brazil.</title>
        <authorList>
            <person name="Romagnoli C.L."/>
            <person name="Conceicao E.C."/>
            <person name="Machado E."/>
            <person name="Barreto L.B.P.F."/>
            <person name="Sharma A."/>
            <person name="Silva N.M."/>
            <person name="Marques L.E."/>
            <person name="Juliana M.A."/>
            <person name="Lourenco M.C.S."/>
            <person name="Digiampietri L.A."/>
            <person name="Suffys P.N."/>
            <person name="Viana-Niero C."/>
        </authorList>
    </citation>
    <scope>NUCLEOTIDE SEQUENCE [LARGE SCALE GENOMIC DNA]</scope>
    <source>
        <strain evidence="2 3">MYC123</strain>
    </source>
</reference>
<gene>
    <name evidence="2" type="primary">clgR</name>
    <name evidence="2" type="ORF">KV112_18025</name>
</gene>
<proteinExistence type="predicted"/>